<organism evidence="3 4">
    <name type="scientific">Holothuria leucospilota</name>
    <name type="common">Black long sea cucumber</name>
    <name type="synonym">Mertensiothuria leucospilota</name>
    <dbReference type="NCBI Taxonomy" id="206669"/>
    <lineage>
        <taxon>Eukaryota</taxon>
        <taxon>Metazoa</taxon>
        <taxon>Echinodermata</taxon>
        <taxon>Eleutherozoa</taxon>
        <taxon>Echinozoa</taxon>
        <taxon>Holothuroidea</taxon>
        <taxon>Aspidochirotacea</taxon>
        <taxon>Aspidochirotida</taxon>
        <taxon>Holothuriidae</taxon>
        <taxon>Holothuria</taxon>
    </lineage>
</organism>
<accession>A0A9Q1BAL8</accession>
<dbReference type="Proteomes" id="UP001152320">
    <property type="component" value="Chromosome 23"/>
</dbReference>
<feature type="region of interest" description="Disordered" evidence="1">
    <location>
        <begin position="281"/>
        <end position="302"/>
    </location>
</feature>
<evidence type="ECO:0000259" key="2">
    <source>
        <dbReference type="Pfam" id="PF05225"/>
    </source>
</evidence>
<dbReference type="InterPro" id="IPR009057">
    <property type="entry name" value="Homeodomain-like_sf"/>
</dbReference>
<dbReference type="SUPFAM" id="SSF46689">
    <property type="entry name" value="Homeodomain-like"/>
    <property type="match status" value="1"/>
</dbReference>
<dbReference type="EMBL" id="JAIZAY010000023">
    <property type="protein sequence ID" value="KAJ8019640.1"/>
    <property type="molecule type" value="Genomic_DNA"/>
</dbReference>
<feature type="compositionally biased region" description="Basic residues" evidence="1">
    <location>
        <begin position="282"/>
        <end position="297"/>
    </location>
</feature>
<dbReference type="Gene3D" id="1.10.10.60">
    <property type="entry name" value="Homeodomain-like"/>
    <property type="match status" value="1"/>
</dbReference>
<dbReference type="Pfam" id="PF05225">
    <property type="entry name" value="HTH_psq"/>
    <property type="match status" value="1"/>
</dbReference>
<feature type="domain" description="HTH psq-type" evidence="2">
    <location>
        <begin position="113"/>
        <end position="149"/>
    </location>
</feature>
<evidence type="ECO:0000256" key="1">
    <source>
        <dbReference type="SAM" id="MobiDB-lite"/>
    </source>
</evidence>
<protein>
    <recommendedName>
        <fullName evidence="2">HTH psq-type domain-containing protein</fullName>
    </recommendedName>
</protein>
<comment type="caution">
    <text evidence="3">The sequence shown here is derived from an EMBL/GenBank/DDBJ whole genome shotgun (WGS) entry which is preliminary data.</text>
</comment>
<proteinExistence type="predicted"/>
<evidence type="ECO:0000313" key="4">
    <source>
        <dbReference type="Proteomes" id="UP001152320"/>
    </source>
</evidence>
<dbReference type="InterPro" id="IPR007889">
    <property type="entry name" value="HTH_Psq"/>
</dbReference>
<dbReference type="AlphaFoldDB" id="A0A9Q1BAL8"/>
<evidence type="ECO:0000313" key="3">
    <source>
        <dbReference type="EMBL" id="KAJ8019640.1"/>
    </source>
</evidence>
<name>A0A9Q1BAL8_HOLLE</name>
<dbReference type="GO" id="GO:0003677">
    <property type="term" value="F:DNA binding"/>
    <property type="evidence" value="ECO:0007669"/>
    <property type="project" value="InterPro"/>
</dbReference>
<keyword evidence="4" id="KW-1185">Reference proteome</keyword>
<sequence>MLSNEDDKEMADAYRLAVETSRKALIEDVTSWISQHEEKSPSLNLGDSASQVSATSSARARAAKRGRHYRQRLHAIALDQYQKLQLEELKLKQKREELEPSTEKECCSYDKKSMSRAVKLVLDKRMSKRRAAKICGVSKSTLRALVKRGQDTPMTGKAPLIPEQHERQLKDHIIYLAKTGFPLSCSGVLKPKLANNTAVFLNLRKEFHRFMQRWPDLQLMHSQKLGMRRAAATSQRRVSSYYKELEEIFNKYDLKERPHIIQSIDETGFQIEHEPQLVVAKRGQKVKQRPSGRKTSRRPTLALPALSINPPVGERVLLPSLVSHRGHPPGDPLIPLRDRLDVPRGEPTTPREVQPSVRLLLQRPGVEGSRDPKGAHPAVQPPAVGGRLMLFQGYHSHYGRWQCHWTGHPTLFHFQRPAAVF</sequence>
<reference evidence="3" key="1">
    <citation type="submission" date="2021-10" db="EMBL/GenBank/DDBJ databases">
        <title>Tropical sea cucumber genome reveals ecological adaptation and Cuvierian tubules defense mechanism.</title>
        <authorList>
            <person name="Chen T."/>
        </authorList>
    </citation>
    <scope>NUCLEOTIDE SEQUENCE</scope>
    <source>
        <strain evidence="3">Nanhai2018</strain>
        <tissue evidence="3">Muscle</tissue>
    </source>
</reference>
<gene>
    <name evidence="3" type="ORF">HOLleu_41300</name>
</gene>